<dbReference type="SFLD" id="SFLDS00029">
    <property type="entry name" value="Radical_SAM"/>
    <property type="match status" value="1"/>
</dbReference>
<evidence type="ECO:0000313" key="9">
    <source>
        <dbReference type="Proteomes" id="UP000593836"/>
    </source>
</evidence>
<organism evidence="8 9">
    <name type="scientific">Candidatus Sulfurimonas marisnigri</name>
    <dbReference type="NCBI Taxonomy" id="2740405"/>
    <lineage>
        <taxon>Bacteria</taxon>
        <taxon>Pseudomonadati</taxon>
        <taxon>Campylobacterota</taxon>
        <taxon>Epsilonproteobacteria</taxon>
        <taxon>Campylobacterales</taxon>
        <taxon>Sulfurimonadaceae</taxon>
        <taxon>Sulfurimonas</taxon>
    </lineage>
</organism>
<dbReference type="InterPro" id="IPR058240">
    <property type="entry name" value="rSAM_sf"/>
</dbReference>
<evidence type="ECO:0000256" key="2">
    <source>
        <dbReference type="ARBA" id="ARBA00022691"/>
    </source>
</evidence>
<dbReference type="GO" id="GO:0051536">
    <property type="term" value="F:iron-sulfur cluster binding"/>
    <property type="evidence" value="ECO:0007669"/>
    <property type="project" value="UniProtKB-KW"/>
</dbReference>
<dbReference type="CDD" id="cd01335">
    <property type="entry name" value="Radical_SAM"/>
    <property type="match status" value="1"/>
</dbReference>
<sequence length="288" mass="33382">MDYKQTLQNSINRIEELVSKDIHLSNEGFPLPSWIELSPIDVCNRACVFCPKSDDSIAPNQNQKMLPKLYEKIATELKNINFSGTIMLAGYGEPLLNKDIINMCKTFSTFCNVEITTNGDPLNLQYIQDLYNAGLNKIIVSMYDGEHQIEEFKKLFLDADISEDKYILRDRWYTQDDNYGVKLTNRAGVLINENKIDTHKQCFYPSYSMMVDWNGDVFLCTQDWNRRIKTGNLMISTVIEVWTSQILKKYRTHLSNASRDLPPCNRCDANGTLHGEEHAKLWTQYYEK</sequence>
<evidence type="ECO:0000259" key="6">
    <source>
        <dbReference type="Pfam" id="PF04055"/>
    </source>
</evidence>
<protein>
    <submittedName>
        <fullName evidence="8">SPASM domain-containing protein</fullName>
    </submittedName>
</protein>
<dbReference type="GO" id="GO:0046872">
    <property type="term" value="F:metal ion binding"/>
    <property type="evidence" value="ECO:0007669"/>
    <property type="project" value="UniProtKB-KW"/>
</dbReference>
<feature type="domain" description="Radical SAM core" evidence="6">
    <location>
        <begin position="38"/>
        <end position="142"/>
    </location>
</feature>
<dbReference type="Gene3D" id="3.20.20.70">
    <property type="entry name" value="Aldolase class I"/>
    <property type="match status" value="1"/>
</dbReference>
<dbReference type="PANTHER" id="PTHR11228">
    <property type="entry name" value="RADICAL SAM DOMAIN PROTEIN"/>
    <property type="match status" value="1"/>
</dbReference>
<accession>A0A7S7M017</accession>
<dbReference type="SFLD" id="SFLDG01067">
    <property type="entry name" value="SPASM/twitch_domain_containing"/>
    <property type="match status" value="1"/>
</dbReference>
<dbReference type="InterPro" id="IPR007197">
    <property type="entry name" value="rSAM"/>
</dbReference>
<dbReference type="InterPro" id="IPR013785">
    <property type="entry name" value="Aldolase_TIM"/>
</dbReference>
<evidence type="ECO:0000256" key="5">
    <source>
        <dbReference type="ARBA" id="ARBA00023014"/>
    </source>
</evidence>
<keyword evidence="2" id="KW-0949">S-adenosyl-L-methionine</keyword>
<dbReference type="Proteomes" id="UP000593836">
    <property type="component" value="Chromosome"/>
</dbReference>
<dbReference type="InterPro" id="IPR023885">
    <property type="entry name" value="4Fe4S-binding_SPASM_dom"/>
</dbReference>
<evidence type="ECO:0000313" key="8">
    <source>
        <dbReference type="EMBL" id="QOY54556.1"/>
    </source>
</evidence>
<dbReference type="AlphaFoldDB" id="A0A7S7M017"/>
<evidence type="ECO:0000256" key="4">
    <source>
        <dbReference type="ARBA" id="ARBA00023004"/>
    </source>
</evidence>
<dbReference type="CDD" id="cd21109">
    <property type="entry name" value="SPASM"/>
    <property type="match status" value="1"/>
</dbReference>
<dbReference type="InterPro" id="IPR050377">
    <property type="entry name" value="Radical_SAM_PqqE_MftC-like"/>
</dbReference>
<reference evidence="8 9" key="1">
    <citation type="submission" date="2020-05" db="EMBL/GenBank/DDBJ databases">
        <title>Sulfurimonas marisnigri, sp. nov., and Sulfurimonas baltica, sp. nov., manganese oxide reducing chemolithoautotrophs of the class Epsilonproteobacteria isolated from the pelagic redoxclines of the Black and Baltic Seas and emended description of the genus Sulfurimonas.</title>
        <authorList>
            <person name="Henkel J.V."/>
            <person name="Laudan C."/>
            <person name="Werner J."/>
            <person name="Neu T."/>
            <person name="Plewe S."/>
            <person name="Sproer C."/>
            <person name="Bunk B."/>
            <person name="Schulz-Vogt H.N."/>
        </authorList>
    </citation>
    <scope>NUCLEOTIDE SEQUENCE [LARGE SCALE GENOMIC DNA]</scope>
    <source>
        <strain evidence="8 9">SoZ1</strain>
    </source>
</reference>
<dbReference type="SUPFAM" id="SSF102114">
    <property type="entry name" value="Radical SAM enzymes"/>
    <property type="match status" value="1"/>
</dbReference>
<keyword evidence="3" id="KW-0479">Metal-binding</keyword>
<dbReference type="GO" id="GO:0003824">
    <property type="term" value="F:catalytic activity"/>
    <property type="evidence" value="ECO:0007669"/>
    <property type="project" value="InterPro"/>
</dbReference>
<keyword evidence="5" id="KW-0411">Iron-sulfur</keyword>
<evidence type="ECO:0000256" key="1">
    <source>
        <dbReference type="ARBA" id="ARBA00001966"/>
    </source>
</evidence>
<comment type="cofactor">
    <cofactor evidence="1">
        <name>[4Fe-4S] cluster</name>
        <dbReference type="ChEBI" id="CHEBI:49883"/>
    </cofactor>
</comment>
<keyword evidence="9" id="KW-1185">Reference proteome</keyword>
<feature type="domain" description="4Fe4S-binding SPASM" evidence="7">
    <location>
        <begin position="202"/>
        <end position="268"/>
    </location>
</feature>
<dbReference type="Pfam" id="PF13186">
    <property type="entry name" value="SPASM"/>
    <property type="match status" value="1"/>
</dbReference>
<evidence type="ECO:0000259" key="7">
    <source>
        <dbReference type="Pfam" id="PF13186"/>
    </source>
</evidence>
<keyword evidence="4" id="KW-0408">Iron</keyword>
<proteinExistence type="predicted"/>
<evidence type="ECO:0000256" key="3">
    <source>
        <dbReference type="ARBA" id="ARBA00022723"/>
    </source>
</evidence>
<dbReference type="PANTHER" id="PTHR11228:SF7">
    <property type="entry name" value="PQQA PEPTIDE CYCLASE"/>
    <property type="match status" value="1"/>
</dbReference>
<gene>
    <name evidence="8" type="ORF">HUE87_11945</name>
</gene>
<dbReference type="KEGG" id="smas:HUE87_11945"/>
<dbReference type="RefSeq" id="WP_194366601.1">
    <property type="nucleotide sequence ID" value="NZ_CP054493.1"/>
</dbReference>
<dbReference type="Pfam" id="PF04055">
    <property type="entry name" value="Radical_SAM"/>
    <property type="match status" value="1"/>
</dbReference>
<dbReference type="EMBL" id="CP054493">
    <property type="protein sequence ID" value="QOY54556.1"/>
    <property type="molecule type" value="Genomic_DNA"/>
</dbReference>
<name>A0A7S7M017_9BACT</name>